<evidence type="ECO:0000256" key="1">
    <source>
        <dbReference type="SAM" id="Phobius"/>
    </source>
</evidence>
<keyword evidence="5" id="KW-1185">Reference proteome</keyword>
<comment type="caution">
    <text evidence="3">The sequence shown here is derived from an EMBL/GenBank/DDBJ whole genome shotgun (WGS) entry which is preliminary data.</text>
</comment>
<dbReference type="AlphaFoldDB" id="A0AAP5NMR4"/>
<name>A0AAP5NMR4_9ENTE</name>
<reference evidence="3 5" key="1">
    <citation type="submission" date="2023-03" db="EMBL/GenBank/DDBJ databases">
        <authorList>
            <person name="Shen W."/>
            <person name="Cai J."/>
        </authorList>
    </citation>
    <scope>NUCLEOTIDE SEQUENCE</scope>
    <source>
        <strain evidence="3">P55-2</strain>
        <strain evidence="2 5">P72-2</strain>
    </source>
</reference>
<sequence length="342" mass="39294">MEGLVCKYCGGNQFNKTVKGYECTYCHTLYEFEPEKKERLSNKNRRWFIAVFAILILGLGSNILIPYFSQLLLKDGNLFTVTKTNDSDEVTYSEKTSSSSKATYSANQLNNPERNVRIAELSLNQADIEQAVASVKKYGGEKTKKFEERLDKAKKEQIYLKKNRAKAAPKTDMLIENPDSEFAVTTYYREAGYLAAYGPEFNQYSTSDILGIWGQPDAVITDSDQIEKNLTLEFDEKNNPISYEAKMINAQWQQGQLTWREVRAFSLILKDSSFAAYTKEFVYEKQGKPNVYFTDGHVGYVTPIIRYLSFTRLPEKYPREGLGKYPDDFPKNYGLDGRFHDK</sequence>
<dbReference type="EMBL" id="JARPYT010000007">
    <property type="protein sequence ID" value="MDT2637125.1"/>
    <property type="molecule type" value="Genomic_DNA"/>
</dbReference>
<keyword evidence="1" id="KW-0812">Transmembrane</keyword>
<dbReference type="Proteomes" id="UP001245561">
    <property type="component" value="Unassembled WGS sequence"/>
</dbReference>
<dbReference type="Pfam" id="PF16305">
    <property type="entry name" value="DUF4947"/>
    <property type="match status" value="1"/>
</dbReference>
<proteinExistence type="predicted"/>
<dbReference type="RefSeq" id="WP_137603724.1">
    <property type="nucleotide sequence ID" value="NZ_JARPYR010000005.1"/>
</dbReference>
<keyword evidence="1" id="KW-0472">Membrane</keyword>
<evidence type="ECO:0000313" key="4">
    <source>
        <dbReference type="Proteomes" id="UP001245561"/>
    </source>
</evidence>
<gene>
    <name evidence="3" type="ORF">P7D36_06305</name>
    <name evidence="2" type="ORF">P7D39_04010</name>
</gene>
<accession>A0AAP5NMR4</accession>
<organism evidence="3 4">
    <name type="scientific">Enterococcus dongliensis</name>
    <dbReference type="NCBI Taxonomy" id="2559925"/>
    <lineage>
        <taxon>Bacteria</taxon>
        <taxon>Bacillati</taxon>
        <taxon>Bacillota</taxon>
        <taxon>Bacilli</taxon>
        <taxon>Lactobacillales</taxon>
        <taxon>Enterococcaceae</taxon>
        <taxon>Enterococcus</taxon>
    </lineage>
</organism>
<evidence type="ECO:0000313" key="5">
    <source>
        <dbReference type="Proteomes" id="UP001256547"/>
    </source>
</evidence>
<protein>
    <submittedName>
        <fullName evidence="3">DUF4947 domain-containing protein</fullName>
    </submittedName>
</protein>
<dbReference type="Proteomes" id="UP001256547">
    <property type="component" value="Unassembled WGS sequence"/>
</dbReference>
<evidence type="ECO:0000313" key="3">
    <source>
        <dbReference type="EMBL" id="MDT2637125.1"/>
    </source>
</evidence>
<evidence type="ECO:0000313" key="2">
    <source>
        <dbReference type="EMBL" id="MDT2596188.1"/>
    </source>
</evidence>
<feature type="transmembrane region" description="Helical" evidence="1">
    <location>
        <begin position="47"/>
        <end position="68"/>
    </location>
</feature>
<keyword evidence="1" id="KW-1133">Transmembrane helix</keyword>
<dbReference type="InterPro" id="IPR032542">
    <property type="entry name" value="DUF4947"/>
</dbReference>
<dbReference type="EMBL" id="JARPYR010000005">
    <property type="protein sequence ID" value="MDT2596188.1"/>
    <property type="molecule type" value="Genomic_DNA"/>
</dbReference>